<dbReference type="GO" id="GO:0003954">
    <property type="term" value="F:NADH dehydrogenase activity"/>
    <property type="evidence" value="ECO:0007669"/>
    <property type="project" value="TreeGrafter"/>
</dbReference>
<evidence type="ECO:0000256" key="7">
    <source>
        <dbReference type="SAM" id="MobiDB-lite"/>
    </source>
</evidence>
<dbReference type="InterPro" id="IPR003918">
    <property type="entry name" value="NADH_UbQ_OxRdtase"/>
</dbReference>
<feature type="transmembrane region" description="Helical" evidence="8">
    <location>
        <begin position="218"/>
        <end position="240"/>
    </location>
</feature>
<keyword evidence="5 8" id="KW-0472">Membrane</keyword>
<organism evidence="10 11">
    <name type="scientific">Blastococcus xanthinilyticus</name>
    <dbReference type="NCBI Taxonomy" id="1564164"/>
    <lineage>
        <taxon>Bacteria</taxon>
        <taxon>Bacillati</taxon>
        <taxon>Actinomycetota</taxon>
        <taxon>Actinomycetes</taxon>
        <taxon>Geodermatophilales</taxon>
        <taxon>Geodermatophilaceae</taxon>
        <taxon>Blastococcus</taxon>
    </lineage>
</organism>
<feature type="transmembrane region" description="Helical" evidence="8">
    <location>
        <begin position="310"/>
        <end position="331"/>
    </location>
</feature>
<name>A0A5S5D3C6_9ACTN</name>
<reference evidence="10 11" key="1">
    <citation type="submission" date="2019-07" db="EMBL/GenBank/DDBJ databases">
        <title>Genomic Encyclopedia of Archaeal and Bacterial Type Strains, Phase II (KMG-II): from individual species to whole genera.</title>
        <authorList>
            <person name="Goeker M."/>
        </authorList>
    </citation>
    <scope>NUCLEOTIDE SEQUENCE [LARGE SCALE GENOMIC DNA]</scope>
    <source>
        <strain evidence="10 11">DSM 46842</strain>
    </source>
</reference>
<comment type="subcellular location">
    <subcellularLocation>
        <location evidence="1">Endomembrane system</location>
        <topology evidence="1">Multi-pass membrane protein</topology>
    </subcellularLocation>
    <subcellularLocation>
        <location evidence="6">Membrane</location>
        <topology evidence="6">Multi-pass membrane protein</topology>
    </subcellularLocation>
</comment>
<dbReference type="Proteomes" id="UP000322499">
    <property type="component" value="Unassembled WGS sequence"/>
</dbReference>
<dbReference type="GO" id="GO:0042773">
    <property type="term" value="P:ATP synthesis coupled electron transport"/>
    <property type="evidence" value="ECO:0007669"/>
    <property type="project" value="InterPro"/>
</dbReference>
<dbReference type="GO" id="GO:0015990">
    <property type="term" value="P:electron transport coupled proton transport"/>
    <property type="evidence" value="ECO:0007669"/>
    <property type="project" value="TreeGrafter"/>
</dbReference>
<feature type="transmembrane region" description="Helical" evidence="8">
    <location>
        <begin position="83"/>
        <end position="104"/>
    </location>
</feature>
<evidence type="ECO:0000313" key="10">
    <source>
        <dbReference type="EMBL" id="TYP89666.1"/>
    </source>
</evidence>
<evidence type="ECO:0000256" key="6">
    <source>
        <dbReference type="RuleBase" id="RU000320"/>
    </source>
</evidence>
<feature type="transmembrane region" description="Helical" evidence="8">
    <location>
        <begin position="380"/>
        <end position="396"/>
    </location>
</feature>
<feature type="transmembrane region" description="Helical" evidence="8">
    <location>
        <begin position="252"/>
        <end position="275"/>
    </location>
</feature>
<feature type="transmembrane region" description="Helical" evidence="8">
    <location>
        <begin position="140"/>
        <end position="158"/>
    </location>
</feature>
<dbReference type="InterPro" id="IPR010227">
    <property type="entry name" value="NADH_Q_OxRdtase_chainM/4"/>
</dbReference>
<evidence type="ECO:0000256" key="4">
    <source>
        <dbReference type="ARBA" id="ARBA00022989"/>
    </source>
</evidence>
<proteinExistence type="inferred from homology"/>
<accession>A0A5S5D3C6</accession>
<keyword evidence="3 6" id="KW-0812">Transmembrane</keyword>
<dbReference type="NCBIfam" id="TIGR01972">
    <property type="entry name" value="NDH_I_M"/>
    <property type="match status" value="1"/>
</dbReference>
<dbReference type="PANTHER" id="PTHR43507:SF1">
    <property type="entry name" value="NADH-UBIQUINONE OXIDOREDUCTASE CHAIN 4"/>
    <property type="match status" value="1"/>
</dbReference>
<feature type="domain" description="NADH:quinone oxidoreductase/Mrp antiporter transmembrane" evidence="9">
    <location>
        <begin position="134"/>
        <end position="423"/>
    </location>
</feature>
<dbReference type="Pfam" id="PF00361">
    <property type="entry name" value="Proton_antipo_M"/>
    <property type="match status" value="1"/>
</dbReference>
<dbReference type="GO" id="GO:0012505">
    <property type="term" value="C:endomembrane system"/>
    <property type="evidence" value="ECO:0007669"/>
    <property type="project" value="UniProtKB-SubCell"/>
</dbReference>
<feature type="transmembrane region" description="Helical" evidence="8">
    <location>
        <begin position="416"/>
        <end position="436"/>
    </location>
</feature>
<feature type="transmembrane region" description="Helical" evidence="8">
    <location>
        <begin position="116"/>
        <end position="134"/>
    </location>
</feature>
<evidence type="ECO:0000259" key="9">
    <source>
        <dbReference type="Pfam" id="PF00361"/>
    </source>
</evidence>
<dbReference type="PANTHER" id="PTHR43507">
    <property type="entry name" value="NADH-UBIQUINONE OXIDOREDUCTASE CHAIN 4"/>
    <property type="match status" value="1"/>
</dbReference>
<keyword evidence="4 8" id="KW-1133">Transmembrane helix</keyword>
<dbReference type="GO" id="GO:0048039">
    <property type="term" value="F:ubiquinone binding"/>
    <property type="evidence" value="ECO:0007669"/>
    <property type="project" value="TreeGrafter"/>
</dbReference>
<keyword evidence="11" id="KW-1185">Reference proteome</keyword>
<feature type="transmembrane region" description="Helical" evidence="8">
    <location>
        <begin position="6"/>
        <end position="24"/>
    </location>
</feature>
<dbReference type="AlphaFoldDB" id="A0A5S5D3C6"/>
<feature type="transmembrane region" description="Helical" evidence="8">
    <location>
        <begin position="36"/>
        <end position="54"/>
    </location>
</feature>
<comment type="caution">
    <text evidence="10">The sequence shown here is derived from an EMBL/GenBank/DDBJ whole genome shotgun (WGS) entry which is preliminary data.</text>
</comment>
<feature type="transmembrane region" description="Helical" evidence="8">
    <location>
        <begin position="170"/>
        <end position="191"/>
    </location>
</feature>
<evidence type="ECO:0000256" key="8">
    <source>
        <dbReference type="SAM" id="Phobius"/>
    </source>
</evidence>
<evidence type="ECO:0000313" key="11">
    <source>
        <dbReference type="Proteomes" id="UP000322499"/>
    </source>
</evidence>
<dbReference type="GO" id="GO:0008137">
    <property type="term" value="F:NADH dehydrogenase (ubiquinone) activity"/>
    <property type="evidence" value="ECO:0007669"/>
    <property type="project" value="InterPro"/>
</dbReference>
<dbReference type="PRINTS" id="PR01437">
    <property type="entry name" value="NUOXDRDTASE4"/>
</dbReference>
<dbReference type="InterPro" id="IPR001750">
    <property type="entry name" value="ND/Mrp_TM"/>
</dbReference>
<dbReference type="GO" id="GO:0016020">
    <property type="term" value="C:membrane"/>
    <property type="evidence" value="ECO:0007669"/>
    <property type="project" value="UniProtKB-SubCell"/>
</dbReference>
<sequence>MSASLYLVAMIAVPAIGAAAVAALPKERGLLAKQVALGVSLVVLLLAVLSTMAFDPDGDRFQLTTSVAWIPDFGADFALGVDGIALVMLLLIGVLVPLVVAASWHEADAGPRPARVFFAWLLLLEAMMVGVFAATDILLFYVFFEAMLVPMYFLIGSFGGPRRQYAAVKFFVYSLVGGLVMLASVIGLYVVSTSQLGEGTFAFDALRQLEIDPDVQKLLFLGFFVAFAIKAPLVPFHTWLPDSGAEAPIGGAVLLVGVLDKVGTFGFLRYCLPLFPDASRYFAPFVLVLAVVGILYAALLAMGQSDMKRLVSYTSISHFGFIALGIFAFTTEAATGAVLYMVNHGIATGLLFLVVGMLISRGGSRQIGDYGGVAAQAPKLAGAFLVAGLASLALPGTNSFVSEFLVLIGSFPTRPVFTVLATAGIILAALYVLLMYQRTMHGPPRGMLLADVHGGDPTPGTEPARSTEPAQGTHPARGGASAATATVTAPAPARGGVRFADLSRRELAVVAPLIALIIGLGVYPQPLLDLIEPAVVATVDDLGAPGGTDR</sequence>
<gene>
    <name evidence="10" type="ORF">BD833_102139</name>
</gene>
<dbReference type="RefSeq" id="WP_166531760.1">
    <property type="nucleotide sequence ID" value="NZ_VNHW01000002.1"/>
</dbReference>
<feature type="transmembrane region" description="Helical" evidence="8">
    <location>
        <begin position="507"/>
        <end position="523"/>
    </location>
</feature>
<evidence type="ECO:0000256" key="2">
    <source>
        <dbReference type="ARBA" id="ARBA00009025"/>
    </source>
</evidence>
<feature type="region of interest" description="Disordered" evidence="7">
    <location>
        <begin position="447"/>
        <end position="487"/>
    </location>
</feature>
<dbReference type="EMBL" id="VNHW01000002">
    <property type="protein sequence ID" value="TYP89666.1"/>
    <property type="molecule type" value="Genomic_DNA"/>
</dbReference>
<dbReference type="NCBIfam" id="NF004500">
    <property type="entry name" value="PRK05846.1-4"/>
    <property type="match status" value="1"/>
</dbReference>
<evidence type="ECO:0000256" key="3">
    <source>
        <dbReference type="ARBA" id="ARBA00022692"/>
    </source>
</evidence>
<evidence type="ECO:0000256" key="5">
    <source>
        <dbReference type="ARBA" id="ARBA00023136"/>
    </source>
</evidence>
<feature type="compositionally biased region" description="Low complexity" evidence="7">
    <location>
        <begin position="475"/>
        <end position="487"/>
    </location>
</feature>
<feature type="transmembrane region" description="Helical" evidence="8">
    <location>
        <begin position="337"/>
        <end position="359"/>
    </location>
</feature>
<protein>
    <submittedName>
        <fullName evidence="10">NADH dehydrogenase subunit M</fullName>
    </submittedName>
</protein>
<comment type="similarity">
    <text evidence="2">Belongs to the complex I subunit 4 family.</text>
</comment>
<feature type="transmembrane region" description="Helical" evidence="8">
    <location>
        <begin position="281"/>
        <end position="303"/>
    </location>
</feature>
<evidence type="ECO:0000256" key="1">
    <source>
        <dbReference type="ARBA" id="ARBA00004127"/>
    </source>
</evidence>